<evidence type="ECO:0000256" key="9">
    <source>
        <dbReference type="ARBA" id="ARBA00024195"/>
    </source>
</evidence>
<comment type="subcellular location">
    <subcellularLocation>
        <location evidence="1">Secreted</location>
    </subcellularLocation>
</comment>
<dbReference type="Gene3D" id="2.40.10.10">
    <property type="entry name" value="Trypsin-like serine proteases"/>
    <property type="match status" value="1"/>
</dbReference>
<dbReference type="InterPro" id="IPR050127">
    <property type="entry name" value="Serine_Proteases_S1"/>
</dbReference>
<evidence type="ECO:0000256" key="6">
    <source>
        <dbReference type="ARBA" id="ARBA00022825"/>
    </source>
</evidence>
<dbReference type="InterPro" id="IPR001791">
    <property type="entry name" value="Laminin_G"/>
</dbReference>
<comment type="similarity">
    <text evidence="9">Belongs to the peptidase S1 family. CLIP subfamily.</text>
</comment>
<protein>
    <submittedName>
        <fullName evidence="14">Uncharacterized protein</fullName>
    </submittedName>
</protein>
<feature type="domain" description="Peptidase S1" evidence="13">
    <location>
        <begin position="34"/>
        <end position="283"/>
    </location>
</feature>
<evidence type="ECO:0000256" key="2">
    <source>
        <dbReference type="ARBA" id="ARBA00022525"/>
    </source>
</evidence>
<dbReference type="GO" id="GO:0008236">
    <property type="term" value="F:serine-type peptidase activity"/>
    <property type="evidence" value="ECO:0007669"/>
    <property type="project" value="UniProtKB-KW"/>
</dbReference>
<dbReference type="CDD" id="cd00190">
    <property type="entry name" value="Tryp_SPc"/>
    <property type="match status" value="1"/>
</dbReference>
<accession>A0ABD1DBF8</accession>
<evidence type="ECO:0000256" key="1">
    <source>
        <dbReference type="ARBA" id="ARBA00004613"/>
    </source>
</evidence>
<reference evidence="14 15" key="1">
    <citation type="submission" date="2024-05" db="EMBL/GenBank/DDBJ databases">
        <title>Culex pipiens pipiens assembly and annotation.</title>
        <authorList>
            <person name="Alout H."/>
            <person name="Durand T."/>
        </authorList>
    </citation>
    <scope>NUCLEOTIDE SEQUENCE [LARGE SCALE GENOMIC DNA]</scope>
    <source>
        <strain evidence="14">HA-2024</strain>
        <tissue evidence="14">Whole body</tissue>
    </source>
</reference>
<dbReference type="InterPro" id="IPR013320">
    <property type="entry name" value="ConA-like_dom_sf"/>
</dbReference>
<proteinExistence type="inferred from homology"/>
<sequence>MKQTLTSFIILALATTCCGKHSCGTPLPSLSLRIVNGHHAKAAEWPWHAVILHKKSKLEPFTYACGGSLIHKRYVLTTAHCTCNDGTGNQLAKQNLRVQLGVQRLDEVTEQDRQYAVEEVHTVGEDGSYAGLKNDIALLKLRTKVEITRYVLPVCLPGRDVMDGEMGTVVGFGLTEDDEVSTGLKAAPMPMVEMGQCLRSDRTGWGEMLDEGLFCAGHRNGTTVCNGDSGGGLVVRRGGSWQLGGMVSFGLDRKPGDSRCRPDGFGAFTRVFKYMGWIQQAIATSMSYKSASELQPGVISGESYHFGTGPFSHLQYHNVPQLLPEKYYFSLRFKTSFPEGVLFYAENPDFTNFIALFLHDGILYHGFDFGLGGIALASTRRYDDGKWHSVIFARYRNTGTLVIDGEEEARGRTDGSKVTLNVTAPLFVGGVSEEYMDRLANSLHVEVAFLKQNTFDGCISDILMFEIPLGPPSNATQTISCSAQISSDVFFDKGGGYVLLHNKFVLDSEFAIGMSFKPRSPSGTLFSLFGTRGYFMLELTNGNISYVVKNGVHRSSKTYQPVGENLFEERWHIMAVTIEDHTLFHTVTVQLNGFFKLTFETFPFIPKDTSVSLYLGENPYKQNIANRNHHHHKLARPGPTPEGLLPVVVGRVLPPPTTLLVFILPSLETP</sequence>
<dbReference type="Pfam" id="PF00089">
    <property type="entry name" value="Trypsin"/>
    <property type="match status" value="1"/>
</dbReference>
<evidence type="ECO:0000256" key="8">
    <source>
        <dbReference type="ARBA" id="ARBA00023180"/>
    </source>
</evidence>
<dbReference type="InterPro" id="IPR009003">
    <property type="entry name" value="Peptidase_S1_PA"/>
</dbReference>
<evidence type="ECO:0000256" key="7">
    <source>
        <dbReference type="ARBA" id="ARBA00023157"/>
    </source>
</evidence>
<keyword evidence="6" id="KW-0720">Serine protease</keyword>
<dbReference type="GO" id="GO:0005576">
    <property type="term" value="C:extracellular region"/>
    <property type="evidence" value="ECO:0007669"/>
    <property type="project" value="UniProtKB-SubCell"/>
</dbReference>
<keyword evidence="2" id="KW-0964">Secreted</keyword>
<dbReference type="SMART" id="SM00020">
    <property type="entry name" value="Tryp_SPc"/>
    <property type="match status" value="1"/>
</dbReference>
<dbReference type="PANTHER" id="PTHR24264">
    <property type="entry name" value="TRYPSIN-RELATED"/>
    <property type="match status" value="1"/>
</dbReference>
<dbReference type="SMART" id="SM00282">
    <property type="entry name" value="LamG"/>
    <property type="match status" value="2"/>
</dbReference>
<keyword evidence="7" id="KW-1015">Disulfide bond</keyword>
<dbReference type="PANTHER" id="PTHR24264:SF65">
    <property type="entry name" value="SRCR DOMAIN-CONTAINING PROTEIN"/>
    <property type="match status" value="1"/>
</dbReference>
<dbReference type="SUPFAM" id="SSF50494">
    <property type="entry name" value="Trypsin-like serine proteases"/>
    <property type="match status" value="1"/>
</dbReference>
<comment type="caution">
    <text evidence="10">Lacks conserved residue(s) required for the propagation of feature annotation.</text>
</comment>
<evidence type="ECO:0000259" key="13">
    <source>
        <dbReference type="PROSITE" id="PS50240"/>
    </source>
</evidence>
<feature type="signal peptide" evidence="11">
    <location>
        <begin position="1"/>
        <end position="19"/>
    </location>
</feature>
<dbReference type="Proteomes" id="UP001562425">
    <property type="component" value="Unassembled WGS sequence"/>
</dbReference>
<keyword evidence="15" id="KW-1185">Reference proteome</keyword>
<dbReference type="InterPro" id="IPR001314">
    <property type="entry name" value="Peptidase_S1A"/>
</dbReference>
<evidence type="ECO:0000256" key="10">
    <source>
        <dbReference type="PROSITE-ProRule" id="PRU00122"/>
    </source>
</evidence>
<dbReference type="FunFam" id="2.40.10.10:FF:000054">
    <property type="entry name" value="Complement C1r subcomponent"/>
    <property type="match status" value="1"/>
</dbReference>
<dbReference type="Gene3D" id="2.60.120.200">
    <property type="match status" value="2"/>
</dbReference>
<evidence type="ECO:0000256" key="4">
    <source>
        <dbReference type="ARBA" id="ARBA00022729"/>
    </source>
</evidence>
<evidence type="ECO:0000256" key="3">
    <source>
        <dbReference type="ARBA" id="ARBA00022670"/>
    </source>
</evidence>
<comment type="caution">
    <text evidence="14">The sequence shown here is derived from an EMBL/GenBank/DDBJ whole genome shotgun (WGS) entry which is preliminary data.</text>
</comment>
<evidence type="ECO:0000313" key="15">
    <source>
        <dbReference type="Proteomes" id="UP001562425"/>
    </source>
</evidence>
<gene>
    <name evidence="14" type="ORF">pipiens_010090</name>
</gene>
<organism evidence="14 15">
    <name type="scientific">Culex pipiens pipiens</name>
    <name type="common">Northern house mosquito</name>
    <dbReference type="NCBI Taxonomy" id="38569"/>
    <lineage>
        <taxon>Eukaryota</taxon>
        <taxon>Metazoa</taxon>
        <taxon>Ecdysozoa</taxon>
        <taxon>Arthropoda</taxon>
        <taxon>Hexapoda</taxon>
        <taxon>Insecta</taxon>
        <taxon>Pterygota</taxon>
        <taxon>Neoptera</taxon>
        <taxon>Endopterygota</taxon>
        <taxon>Diptera</taxon>
        <taxon>Nematocera</taxon>
        <taxon>Culicoidea</taxon>
        <taxon>Culicidae</taxon>
        <taxon>Culicinae</taxon>
        <taxon>Culicini</taxon>
        <taxon>Culex</taxon>
        <taxon>Culex</taxon>
    </lineage>
</organism>
<dbReference type="CDD" id="cd00110">
    <property type="entry name" value="LamG"/>
    <property type="match status" value="2"/>
</dbReference>
<dbReference type="GO" id="GO:0006508">
    <property type="term" value="P:proteolysis"/>
    <property type="evidence" value="ECO:0007669"/>
    <property type="project" value="UniProtKB-KW"/>
</dbReference>
<dbReference type="Pfam" id="PF02210">
    <property type="entry name" value="Laminin_G_2"/>
    <property type="match status" value="2"/>
</dbReference>
<keyword evidence="3" id="KW-0645">Protease</keyword>
<keyword evidence="8" id="KW-0325">Glycoprotein</keyword>
<evidence type="ECO:0000256" key="5">
    <source>
        <dbReference type="ARBA" id="ARBA00022801"/>
    </source>
</evidence>
<name>A0ABD1DBF8_CULPP</name>
<dbReference type="EMBL" id="JBEHCU010006492">
    <property type="protein sequence ID" value="KAL1396993.1"/>
    <property type="molecule type" value="Genomic_DNA"/>
</dbReference>
<dbReference type="PRINTS" id="PR00722">
    <property type="entry name" value="CHYMOTRYPSIN"/>
</dbReference>
<feature type="domain" description="Laminin G" evidence="12">
    <location>
        <begin position="303"/>
        <end position="481"/>
    </location>
</feature>
<keyword evidence="4 11" id="KW-0732">Signal</keyword>
<keyword evidence="5" id="KW-0378">Hydrolase</keyword>
<evidence type="ECO:0000259" key="12">
    <source>
        <dbReference type="PROSITE" id="PS50025"/>
    </source>
</evidence>
<dbReference type="PROSITE" id="PS50025">
    <property type="entry name" value="LAM_G_DOMAIN"/>
    <property type="match status" value="1"/>
</dbReference>
<dbReference type="PROSITE" id="PS50240">
    <property type="entry name" value="TRYPSIN_DOM"/>
    <property type="match status" value="1"/>
</dbReference>
<dbReference type="InterPro" id="IPR043504">
    <property type="entry name" value="Peptidase_S1_PA_chymotrypsin"/>
</dbReference>
<evidence type="ECO:0000313" key="14">
    <source>
        <dbReference type="EMBL" id="KAL1396993.1"/>
    </source>
</evidence>
<feature type="chain" id="PRO_5044803041" evidence="11">
    <location>
        <begin position="20"/>
        <end position="670"/>
    </location>
</feature>
<dbReference type="AlphaFoldDB" id="A0ABD1DBF8"/>
<dbReference type="SUPFAM" id="SSF49899">
    <property type="entry name" value="Concanavalin A-like lectins/glucanases"/>
    <property type="match status" value="2"/>
</dbReference>
<evidence type="ECO:0000256" key="11">
    <source>
        <dbReference type="SAM" id="SignalP"/>
    </source>
</evidence>
<dbReference type="InterPro" id="IPR001254">
    <property type="entry name" value="Trypsin_dom"/>
</dbReference>